<keyword evidence="3" id="KW-1185">Reference proteome</keyword>
<reference evidence="2 3" key="1">
    <citation type="journal article" date="2023" name="Elife">
        <title>Identification of key yeast species and microbe-microbe interactions impacting larval growth of Drosophila in the wild.</title>
        <authorList>
            <person name="Mure A."/>
            <person name="Sugiura Y."/>
            <person name="Maeda R."/>
            <person name="Honda K."/>
            <person name="Sakurai N."/>
            <person name="Takahashi Y."/>
            <person name="Watada M."/>
            <person name="Katoh T."/>
            <person name="Gotoh A."/>
            <person name="Gotoh Y."/>
            <person name="Taniguchi I."/>
            <person name="Nakamura K."/>
            <person name="Hayashi T."/>
            <person name="Katayama T."/>
            <person name="Uemura T."/>
            <person name="Hattori Y."/>
        </authorList>
    </citation>
    <scope>NUCLEOTIDE SEQUENCE [LARGE SCALE GENOMIC DNA]</scope>
    <source>
        <strain evidence="2 3">PK-24</strain>
    </source>
</reference>
<protein>
    <recommendedName>
        <fullName evidence="1">PCI domain-containing protein</fullName>
    </recommendedName>
</protein>
<dbReference type="AlphaFoldDB" id="A0AAV5R062"/>
<dbReference type="SUPFAM" id="SSF46785">
    <property type="entry name" value="Winged helix' DNA-binding domain"/>
    <property type="match status" value="1"/>
</dbReference>
<proteinExistence type="predicted"/>
<organism evidence="2 3">
    <name type="scientific">Pichia kluyveri</name>
    <name type="common">Yeast</name>
    <dbReference type="NCBI Taxonomy" id="36015"/>
    <lineage>
        <taxon>Eukaryota</taxon>
        <taxon>Fungi</taxon>
        <taxon>Dikarya</taxon>
        <taxon>Ascomycota</taxon>
        <taxon>Saccharomycotina</taxon>
        <taxon>Pichiomycetes</taxon>
        <taxon>Pichiales</taxon>
        <taxon>Pichiaceae</taxon>
        <taxon>Pichia</taxon>
    </lineage>
</organism>
<dbReference type="Gene3D" id="1.10.10.10">
    <property type="entry name" value="Winged helix-like DNA-binding domain superfamily/Winged helix DNA-binding domain"/>
    <property type="match status" value="1"/>
</dbReference>
<dbReference type="EMBL" id="BTGB01000001">
    <property type="protein sequence ID" value="GMM44029.1"/>
    <property type="molecule type" value="Genomic_DNA"/>
</dbReference>
<dbReference type="InterPro" id="IPR036390">
    <property type="entry name" value="WH_DNA-bd_sf"/>
</dbReference>
<dbReference type="InterPro" id="IPR036388">
    <property type="entry name" value="WH-like_DNA-bd_sf"/>
</dbReference>
<feature type="domain" description="PCI" evidence="1">
    <location>
        <begin position="132"/>
        <end position="321"/>
    </location>
</feature>
<evidence type="ECO:0000259" key="1">
    <source>
        <dbReference type="PROSITE" id="PS50250"/>
    </source>
</evidence>
<dbReference type="Pfam" id="PF01399">
    <property type="entry name" value="PCI"/>
    <property type="match status" value="1"/>
</dbReference>
<dbReference type="PROSITE" id="PS50250">
    <property type="entry name" value="PCI"/>
    <property type="match status" value="1"/>
</dbReference>
<accession>A0AAV5R062</accession>
<comment type="caution">
    <text evidence="2">The sequence shown here is derived from an EMBL/GenBank/DDBJ whole genome shotgun (WGS) entry which is preliminary data.</text>
</comment>
<dbReference type="SMART" id="SM00088">
    <property type="entry name" value="PINT"/>
    <property type="match status" value="1"/>
</dbReference>
<dbReference type="InterPro" id="IPR000717">
    <property type="entry name" value="PCI_dom"/>
</dbReference>
<evidence type="ECO:0000313" key="2">
    <source>
        <dbReference type="EMBL" id="GMM44029.1"/>
    </source>
</evidence>
<dbReference type="GO" id="GO:0008541">
    <property type="term" value="C:proteasome regulatory particle, lid subcomplex"/>
    <property type="evidence" value="ECO:0007669"/>
    <property type="project" value="UniProtKB-ARBA"/>
</dbReference>
<name>A0AAV5R062_PICKL</name>
<evidence type="ECO:0000313" key="3">
    <source>
        <dbReference type="Proteomes" id="UP001378960"/>
    </source>
</evidence>
<gene>
    <name evidence="2" type="ORF">DAPK24_006040</name>
</gene>
<dbReference type="Proteomes" id="UP001378960">
    <property type="component" value="Unassembled WGS sequence"/>
</dbReference>
<sequence>MDTADEYDRVYDNVNKKITIDYSQNSNDSLIIVILHICKFINYNEINSLVKDDKILNTLLQIYTSDDYSLINKNIDITKITSWKDRLDINLLILLFKCENVKNNHFINSTIRERINIENWINKVNIEINEISKSTIYFKVLNYLKFNLQLLLLEYLKFENNNSLYLNLIFELFNNGHKNLLIDQSIYPYFIKSFLLEPYGYFKKSIIKTFIDSHQFELLNLLCDDTLLDYDKIRNEAIKLVSFSEDELNTVKLNIIQLNIVYISNVYKTIRFDKLFELLNISSNDEKDLIIDEILKLKLNGKLIVKINQVDEILYFPLNDTNLKSDLNEMFTTTLPQVLERDWDALMNN</sequence>